<gene>
    <name evidence="1" type="ORF">CGGC5_v007241</name>
</gene>
<reference evidence="1 2" key="2">
    <citation type="submission" date="2020-04" db="EMBL/GenBank/DDBJ databases">
        <title>Genome sequencing and assembly of multiple isolates from the Colletotrichum gloeosporioides species complex.</title>
        <authorList>
            <person name="Gan P."/>
            <person name="Shirasu K."/>
        </authorList>
    </citation>
    <scope>NUCLEOTIDE SEQUENCE [LARGE SCALE GENOMIC DNA]</scope>
    <source>
        <strain evidence="1 2">Nara gc5</strain>
    </source>
</reference>
<dbReference type="GeneID" id="43619791"/>
<proteinExistence type="predicted"/>
<keyword evidence="2" id="KW-1185">Reference proteome</keyword>
<dbReference type="OrthoDB" id="2906425at2759"/>
<evidence type="ECO:0000313" key="1">
    <source>
        <dbReference type="EMBL" id="KAF4484029.1"/>
    </source>
</evidence>
<dbReference type="EMBL" id="ANPB02000004">
    <property type="protein sequence ID" value="KAF4484029.1"/>
    <property type="molecule type" value="Genomic_DNA"/>
</dbReference>
<organism evidence="1 2">
    <name type="scientific">Colletotrichum fructicola (strain Nara gc5)</name>
    <name type="common">Anthracnose fungus</name>
    <name type="synonym">Colletotrichum gloeosporioides (strain Nara gc5)</name>
    <dbReference type="NCBI Taxonomy" id="1213859"/>
    <lineage>
        <taxon>Eukaryota</taxon>
        <taxon>Fungi</taxon>
        <taxon>Dikarya</taxon>
        <taxon>Ascomycota</taxon>
        <taxon>Pezizomycotina</taxon>
        <taxon>Sordariomycetes</taxon>
        <taxon>Hypocreomycetidae</taxon>
        <taxon>Glomerellales</taxon>
        <taxon>Glomerellaceae</taxon>
        <taxon>Colletotrichum</taxon>
        <taxon>Colletotrichum gloeosporioides species complex</taxon>
    </lineage>
</organism>
<dbReference type="PANTHER" id="PTHR21310:SF39">
    <property type="entry name" value="AMINOGLYCOSIDE PHOSPHOTRANSFERASE DOMAIN-CONTAINING PROTEIN"/>
    <property type="match status" value="1"/>
</dbReference>
<comment type="caution">
    <text evidence="1">The sequence shown here is derived from an EMBL/GenBank/DDBJ whole genome shotgun (WGS) entry which is preliminary data.</text>
</comment>
<dbReference type="InterPro" id="IPR011009">
    <property type="entry name" value="Kinase-like_dom_sf"/>
</dbReference>
<dbReference type="SUPFAM" id="SSF56112">
    <property type="entry name" value="Protein kinase-like (PK-like)"/>
    <property type="match status" value="1"/>
</dbReference>
<protein>
    <recommendedName>
        <fullName evidence="3">Aminoglycoside phosphotransferase domain-containing protein</fullName>
    </recommendedName>
</protein>
<sequence>MAYRFESDSDSEGSYISSRFADYGFTDVSRSARGRTVDSMAWDIENPFSNLQIMESRVEGPTGPYIHVDNNMGEQVIVPDLAVFQGMFGSDWQHSPRHTIIFNTIDTCEFVIDLTDREEPPDGLPTHLMARIEKPRRNNQLLCSAAFQKLAHRKLPSLVPKVWGAGTTRTGDGLQLHYLLSQHYQDAVPAEKYWDEFNPVVKKAFMKDIIDAMSELQKINFGDLDMEDWVILSENGLQTQEMEEIPAVGNSQVGWFSDMASFLTKRLSPGNARYELATSNDGSILLDGDFKKDSSMRHQVEFTPDNLALLTYSSAFCHNDLEPRNILMRPRQVDFGPGYGLVAITNFDSAGFFPFAYETAIKDTLLGLQNRCASWYELYKDMTHRFLWVHENPTGNESSQEKLIRAIVLTDAARKNAQGFHVGNRVQEKWLDRERFVRGLNGQDGFVRPENVDKVFKPEDDARLEEEAMEELGYI</sequence>
<dbReference type="Proteomes" id="UP000011096">
    <property type="component" value="Unassembled WGS sequence"/>
</dbReference>
<dbReference type="AlphaFoldDB" id="A0A7J6J576"/>
<accession>A0A7J6J576</accession>
<evidence type="ECO:0008006" key="3">
    <source>
        <dbReference type="Google" id="ProtNLM"/>
    </source>
</evidence>
<dbReference type="InParanoid" id="A0A7J6J576"/>
<dbReference type="RefSeq" id="XP_031885104.1">
    <property type="nucleotide sequence ID" value="XM_032035789.1"/>
</dbReference>
<dbReference type="InterPro" id="IPR051678">
    <property type="entry name" value="AGP_Transferase"/>
</dbReference>
<dbReference type="PANTHER" id="PTHR21310">
    <property type="entry name" value="AMINOGLYCOSIDE PHOSPHOTRANSFERASE-RELATED-RELATED"/>
    <property type="match status" value="1"/>
</dbReference>
<reference evidence="1 2" key="1">
    <citation type="submission" date="2012-08" db="EMBL/GenBank/DDBJ databases">
        <authorList>
            <person name="Gan P.H.P."/>
            <person name="Ikeda K."/>
            <person name="Irieda H."/>
            <person name="Narusaka M."/>
            <person name="O'Connell R.J."/>
            <person name="Narusaka Y."/>
            <person name="Takano Y."/>
            <person name="Kubo Y."/>
            <person name="Shirasu K."/>
        </authorList>
    </citation>
    <scope>NUCLEOTIDE SEQUENCE [LARGE SCALE GENOMIC DNA]</scope>
    <source>
        <strain evidence="1 2">Nara gc5</strain>
    </source>
</reference>
<name>A0A7J6J576_COLFN</name>
<evidence type="ECO:0000313" key="2">
    <source>
        <dbReference type="Proteomes" id="UP000011096"/>
    </source>
</evidence>